<proteinExistence type="predicted"/>
<evidence type="ECO:0000313" key="3">
    <source>
        <dbReference type="Proteomes" id="UP001184150"/>
    </source>
</evidence>
<dbReference type="EMBL" id="JAVDRD010000003">
    <property type="protein sequence ID" value="MDR6510752.1"/>
    <property type="molecule type" value="Genomic_DNA"/>
</dbReference>
<name>A0ABU1ML42_9SPHN</name>
<feature type="region of interest" description="Disordered" evidence="1">
    <location>
        <begin position="1"/>
        <end position="30"/>
    </location>
</feature>
<comment type="caution">
    <text evidence="2">The sequence shown here is derived from an EMBL/GenBank/DDBJ whole genome shotgun (WGS) entry which is preliminary data.</text>
</comment>
<dbReference type="Proteomes" id="UP001184150">
    <property type="component" value="Unassembled WGS sequence"/>
</dbReference>
<evidence type="ECO:0000313" key="2">
    <source>
        <dbReference type="EMBL" id="MDR6510752.1"/>
    </source>
</evidence>
<organism evidence="2 3">
    <name type="scientific">Novosphingobium capsulatum</name>
    <dbReference type="NCBI Taxonomy" id="13688"/>
    <lineage>
        <taxon>Bacteria</taxon>
        <taxon>Pseudomonadati</taxon>
        <taxon>Pseudomonadota</taxon>
        <taxon>Alphaproteobacteria</taxon>
        <taxon>Sphingomonadales</taxon>
        <taxon>Sphingomonadaceae</taxon>
        <taxon>Novosphingobium</taxon>
    </lineage>
</organism>
<feature type="compositionally biased region" description="Basic and acidic residues" evidence="1">
    <location>
        <begin position="13"/>
        <end position="30"/>
    </location>
</feature>
<gene>
    <name evidence="2" type="ORF">J2792_001618</name>
</gene>
<reference evidence="2 3" key="1">
    <citation type="submission" date="2023-07" db="EMBL/GenBank/DDBJ databases">
        <title>Sorghum-associated microbial communities from plants grown in Nebraska, USA.</title>
        <authorList>
            <person name="Schachtman D."/>
        </authorList>
    </citation>
    <scope>NUCLEOTIDE SEQUENCE [LARGE SCALE GENOMIC DNA]</scope>
    <source>
        <strain evidence="2 3">DS1027</strain>
    </source>
</reference>
<protein>
    <submittedName>
        <fullName evidence="2">Uncharacterized protein</fullName>
    </submittedName>
</protein>
<evidence type="ECO:0000256" key="1">
    <source>
        <dbReference type="SAM" id="MobiDB-lite"/>
    </source>
</evidence>
<sequence>MDATDIAAPHKPFYRDSRRTREKGRDHEGHALFYL</sequence>
<accession>A0ABU1ML42</accession>
<keyword evidence="3" id="KW-1185">Reference proteome</keyword>